<name>A0A6A8DK24_9BACI</name>
<dbReference type="GO" id="GO:0046872">
    <property type="term" value="F:metal ion binding"/>
    <property type="evidence" value="ECO:0007669"/>
    <property type="project" value="UniProtKB-KW"/>
</dbReference>
<feature type="domain" description="VOC" evidence="2">
    <location>
        <begin position="4"/>
        <end position="125"/>
    </location>
</feature>
<dbReference type="PANTHER" id="PTHR43048:SF3">
    <property type="entry name" value="METHYLMALONYL-COA EPIMERASE, MITOCHONDRIAL"/>
    <property type="match status" value="1"/>
</dbReference>
<dbReference type="OrthoDB" id="9800322at2"/>
<evidence type="ECO:0000313" key="4">
    <source>
        <dbReference type="Proteomes" id="UP000799092"/>
    </source>
</evidence>
<dbReference type="PROSITE" id="PS00934">
    <property type="entry name" value="GLYOXALASE_I_1"/>
    <property type="match status" value="1"/>
</dbReference>
<dbReference type="AlphaFoldDB" id="A0A6A8DK24"/>
<comment type="caution">
    <text evidence="3">The sequence shown here is derived from an EMBL/GenBank/DDBJ whole genome shotgun (WGS) entry which is preliminary data.</text>
</comment>
<dbReference type="GO" id="GO:0004462">
    <property type="term" value="F:lactoylglutathione lyase activity"/>
    <property type="evidence" value="ECO:0007669"/>
    <property type="project" value="InterPro"/>
</dbReference>
<gene>
    <name evidence="3" type="ORF">GH741_02810</name>
</gene>
<evidence type="ECO:0000256" key="1">
    <source>
        <dbReference type="ARBA" id="ARBA00022723"/>
    </source>
</evidence>
<dbReference type="InterPro" id="IPR051785">
    <property type="entry name" value="MMCE/EMCE_epimerase"/>
</dbReference>
<dbReference type="PROSITE" id="PS51819">
    <property type="entry name" value="VOC"/>
    <property type="match status" value="1"/>
</dbReference>
<dbReference type="Proteomes" id="UP000799092">
    <property type="component" value="Unassembled WGS sequence"/>
</dbReference>
<dbReference type="RefSeq" id="WP_153735241.1">
    <property type="nucleotide sequence ID" value="NZ_WJNG01000002.1"/>
</dbReference>
<dbReference type="PANTHER" id="PTHR43048">
    <property type="entry name" value="METHYLMALONYL-COA EPIMERASE"/>
    <property type="match status" value="1"/>
</dbReference>
<dbReference type="Pfam" id="PF00903">
    <property type="entry name" value="Glyoxalase"/>
    <property type="match status" value="1"/>
</dbReference>
<evidence type="ECO:0000259" key="2">
    <source>
        <dbReference type="PROSITE" id="PS51819"/>
    </source>
</evidence>
<dbReference type="Gene3D" id="3.10.180.10">
    <property type="entry name" value="2,3-Dihydroxybiphenyl 1,2-Dioxygenase, domain 1"/>
    <property type="match status" value="1"/>
</dbReference>
<reference evidence="3" key="1">
    <citation type="submission" date="2019-11" db="EMBL/GenBank/DDBJ databases">
        <authorList>
            <person name="Li J."/>
        </authorList>
    </citation>
    <scope>NUCLEOTIDE SEQUENCE</scope>
    <source>
        <strain evidence="3">B6B</strain>
    </source>
</reference>
<proteinExistence type="predicted"/>
<dbReference type="GO" id="GO:0046491">
    <property type="term" value="P:L-methylmalonyl-CoA metabolic process"/>
    <property type="evidence" value="ECO:0007669"/>
    <property type="project" value="TreeGrafter"/>
</dbReference>
<protein>
    <submittedName>
        <fullName evidence="3">VOC family protein</fullName>
    </submittedName>
</protein>
<dbReference type="GO" id="GO:0004493">
    <property type="term" value="F:methylmalonyl-CoA epimerase activity"/>
    <property type="evidence" value="ECO:0007669"/>
    <property type="project" value="TreeGrafter"/>
</dbReference>
<organism evidence="3 4">
    <name type="scientific">Aquibacillus halophilus</name>
    <dbReference type="NCBI Taxonomy" id="930132"/>
    <lineage>
        <taxon>Bacteria</taxon>
        <taxon>Bacillati</taxon>
        <taxon>Bacillota</taxon>
        <taxon>Bacilli</taxon>
        <taxon>Bacillales</taxon>
        <taxon>Bacillaceae</taxon>
        <taxon>Aquibacillus</taxon>
    </lineage>
</organism>
<keyword evidence="1" id="KW-0479">Metal-binding</keyword>
<dbReference type="SUPFAM" id="SSF54593">
    <property type="entry name" value="Glyoxalase/Bleomycin resistance protein/Dihydroxybiphenyl dioxygenase"/>
    <property type="match status" value="1"/>
</dbReference>
<dbReference type="CDD" id="cd06587">
    <property type="entry name" value="VOC"/>
    <property type="match status" value="1"/>
</dbReference>
<sequence>MIKGIGHTAYTVKDMDKALNFYCDVLGFKKVFELDRDGEPWIVYLKICDYQFIELFYGGEKEIEVDVKTIGYSHLCLEVEDIYQISEHIKSKGVKLDKEPKQGVDMNYQSWVSDPDGNKIELMQYHPECPQLTK</sequence>
<dbReference type="InterPro" id="IPR037523">
    <property type="entry name" value="VOC_core"/>
</dbReference>
<accession>A0A6A8DK24</accession>
<keyword evidence="4" id="KW-1185">Reference proteome</keyword>
<dbReference type="InterPro" id="IPR029068">
    <property type="entry name" value="Glyas_Bleomycin-R_OHBP_Dase"/>
</dbReference>
<dbReference type="InterPro" id="IPR004360">
    <property type="entry name" value="Glyas_Fos-R_dOase_dom"/>
</dbReference>
<dbReference type="EMBL" id="WJNG01000002">
    <property type="protein sequence ID" value="MRH41602.1"/>
    <property type="molecule type" value="Genomic_DNA"/>
</dbReference>
<evidence type="ECO:0000313" key="3">
    <source>
        <dbReference type="EMBL" id="MRH41602.1"/>
    </source>
</evidence>
<dbReference type="InterPro" id="IPR018146">
    <property type="entry name" value="Glyoxalase_1_CS"/>
</dbReference>